<reference evidence="2 3" key="1">
    <citation type="submission" date="2020-08" db="EMBL/GenBank/DDBJ databases">
        <title>Genome sequence of Tessaracoccus defluvii JCM 17540T.</title>
        <authorList>
            <person name="Hyun D.-W."/>
            <person name="Bae J.-W."/>
        </authorList>
    </citation>
    <scope>NUCLEOTIDE SEQUENCE [LARGE SCALE GENOMIC DNA]</scope>
    <source>
        <strain evidence="2 3">JCM 17540</strain>
    </source>
</reference>
<evidence type="ECO:0000256" key="1">
    <source>
        <dbReference type="SAM" id="MobiDB-lite"/>
    </source>
</evidence>
<gene>
    <name evidence="2" type="ORF">H9L22_04300</name>
</gene>
<protein>
    <submittedName>
        <fullName evidence="2">Uncharacterized protein</fullName>
    </submittedName>
</protein>
<feature type="region of interest" description="Disordered" evidence="1">
    <location>
        <begin position="109"/>
        <end position="136"/>
    </location>
</feature>
<organism evidence="2 3">
    <name type="scientific">Tessaracoccus defluvii</name>
    <dbReference type="NCBI Taxonomy" id="1285901"/>
    <lineage>
        <taxon>Bacteria</taxon>
        <taxon>Bacillati</taxon>
        <taxon>Actinomycetota</taxon>
        <taxon>Actinomycetes</taxon>
        <taxon>Propionibacteriales</taxon>
        <taxon>Propionibacteriaceae</taxon>
        <taxon>Tessaracoccus</taxon>
    </lineage>
</organism>
<evidence type="ECO:0000313" key="2">
    <source>
        <dbReference type="EMBL" id="QNP56633.1"/>
    </source>
</evidence>
<dbReference type="AlphaFoldDB" id="A0A7H0H7W7"/>
<sequence>MTVHGPSSGGNGTFDADGAFTITGGDLLGLGSSGMAQTPTGTGQAWVAASADIAEGAQVGVTDADATVVATTTALRTAQFVFYSSPDVATGQTYTVTVDGAQAATATEGQFTGGMGGGPGGQGGMGGGPGGRGGNR</sequence>
<dbReference type="Proteomes" id="UP000516117">
    <property type="component" value="Chromosome"/>
</dbReference>
<name>A0A7H0H7W7_9ACTN</name>
<evidence type="ECO:0000313" key="3">
    <source>
        <dbReference type="Proteomes" id="UP000516117"/>
    </source>
</evidence>
<proteinExistence type="predicted"/>
<accession>A0A7H0H7W7</accession>
<keyword evidence="3" id="KW-1185">Reference proteome</keyword>
<dbReference type="KEGG" id="tdf:H9L22_04300"/>
<dbReference type="RefSeq" id="WP_187721733.1">
    <property type="nucleotide sequence ID" value="NZ_CP060789.1"/>
</dbReference>
<feature type="compositionally biased region" description="Gly residues" evidence="1">
    <location>
        <begin position="111"/>
        <end position="136"/>
    </location>
</feature>
<dbReference type="EMBL" id="CP060789">
    <property type="protein sequence ID" value="QNP56633.1"/>
    <property type="molecule type" value="Genomic_DNA"/>
</dbReference>